<dbReference type="SUPFAM" id="SSF52833">
    <property type="entry name" value="Thioredoxin-like"/>
    <property type="match status" value="1"/>
</dbReference>
<dbReference type="PANTHER" id="PTHR47834:SF2">
    <property type="entry name" value="THIOREDOXIN-LIKE PROTEIN CITRX, CHLOROPLASTIC"/>
    <property type="match status" value="1"/>
</dbReference>
<evidence type="ECO:0000313" key="13">
    <source>
        <dbReference type="Proteomes" id="UP000585474"/>
    </source>
</evidence>
<dbReference type="Pfam" id="PF00085">
    <property type="entry name" value="Thioredoxin"/>
    <property type="match status" value="1"/>
</dbReference>
<dbReference type="Proteomes" id="UP000585474">
    <property type="component" value="Unassembled WGS sequence"/>
</dbReference>
<evidence type="ECO:0000313" key="12">
    <source>
        <dbReference type="EMBL" id="GFZ02431.1"/>
    </source>
</evidence>
<dbReference type="InterPro" id="IPR044182">
    <property type="entry name" value="CITRX"/>
</dbReference>
<dbReference type="InterPro" id="IPR036249">
    <property type="entry name" value="Thioredoxin-like_sf"/>
</dbReference>
<evidence type="ECO:0000256" key="8">
    <source>
        <dbReference type="ARBA" id="ARBA00023157"/>
    </source>
</evidence>
<reference evidence="12 13" key="1">
    <citation type="submission" date="2019-07" db="EMBL/GenBank/DDBJ databases">
        <title>De Novo Assembly of kiwifruit Actinidia rufa.</title>
        <authorList>
            <person name="Sugita-Konishi S."/>
            <person name="Sato K."/>
            <person name="Mori E."/>
            <person name="Abe Y."/>
            <person name="Kisaki G."/>
            <person name="Hamano K."/>
            <person name="Suezawa K."/>
            <person name="Otani M."/>
            <person name="Fukuda T."/>
            <person name="Manabe T."/>
            <person name="Gomi K."/>
            <person name="Tabuchi M."/>
            <person name="Akimitsu K."/>
            <person name="Kataoka I."/>
        </authorList>
    </citation>
    <scope>NUCLEOTIDE SEQUENCE [LARGE SCALE GENOMIC DNA]</scope>
    <source>
        <strain evidence="13">cv. Fuchu</strain>
    </source>
</reference>
<keyword evidence="9" id="KW-0676">Redox-active center</keyword>
<evidence type="ECO:0000259" key="11">
    <source>
        <dbReference type="Pfam" id="PF00085"/>
    </source>
</evidence>
<dbReference type="GO" id="GO:0009579">
    <property type="term" value="C:thylakoid"/>
    <property type="evidence" value="ECO:0007669"/>
    <property type="project" value="TreeGrafter"/>
</dbReference>
<comment type="caution">
    <text evidence="12">The sequence shown here is derived from an EMBL/GenBank/DDBJ whole genome shotgun (WGS) entry which is preliminary data.</text>
</comment>
<sequence length="114" mass="12752">MLSVPSIFSSCAPPPQPLCLSNFPFKTHHPNLLFPTTTSRPSLLSAPISPPLPRKLLCRTPSAKYVREDYLVKKLSAKEVQELVKGERNVPLIIDFYATWCGPCILMAQELEMV</sequence>
<keyword evidence="13" id="KW-1185">Reference proteome</keyword>
<keyword evidence="3" id="KW-0150">Chloroplast</keyword>
<evidence type="ECO:0000256" key="1">
    <source>
        <dbReference type="ARBA" id="ARBA00004229"/>
    </source>
</evidence>
<evidence type="ECO:0000256" key="3">
    <source>
        <dbReference type="ARBA" id="ARBA00022528"/>
    </source>
</evidence>
<organism evidence="12 13">
    <name type="scientific">Actinidia rufa</name>
    <dbReference type="NCBI Taxonomy" id="165716"/>
    <lineage>
        <taxon>Eukaryota</taxon>
        <taxon>Viridiplantae</taxon>
        <taxon>Streptophyta</taxon>
        <taxon>Embryophyta</taxon>
        <taxon>Tracheophyta</taxon>
        <taxon>Spermatophyta</taxon>
        <taxon>Magnoliopsida</taxon>
        <taxon>eudicotyledons</taxon>
        <taxon>Gunneridae</taxon>
        <taxon>Pentapetalae</taxon>
        <taxon>asterids</taxon>
        <taxon>Ericales</taxon>
        <taxon>Actinidiaceae</taxon>
        <taxon>Actinidia</taxon>
    </lineage>
</organism>
<dbReference type="GO" id="GO:0015035">
    <property type="term" value="F:protein-disulfide reductase activity"/>
    <property type="evidence" value="ECO:0007669"/>
    <property type="project" value="InterPro"/>
</dbReference>
<dbReference type="CDD" id="cd02947">
    <property type="entry name" value="TRX_family"/>
    <property type="match status" value="1"/>
</dbReference>
<dbReference type="InterPro" id="IPR013766">
    <property type="entry name" value="Thioredoxin_domain"/>
</dbReference>
<name>A0A7J0FUS7_9ERIC</name>
<keyword evidence="2" id="KW-0813">Transport</keyword>
<evidence type="ECO:0000256" key="9">
    <source>
        <dbReference type="ARBA" id="ARBA00023284"/>
    </source>
</evidence>
<keyword evidence="8" id="KW-1015">Disulfide bond</keyword>
<evidence type="ECO:0000256" key="4">
    <source>
        <dbReference type="ARBA" id="ARBA00022640"/>
    </source>
</evidence>
<keyword evidence="6" id="KW-0249">Electron transport</keyword>
<proteinExistence type="inferred from homology"/>
<comment type="subcellular location">
    <subcellularLocation>
        <location evidence="1">Plastid</location>
        <location evidence="1">Chloroplast</location>
    </subcellularLocation>
</comment>
<dbReference type="AlphaFoldDB" id="A0A7J0FUS7"/>
<comment type="similarity">
    <text evidence="10">Belongs to the thioredoxin family. Plant CITRX-type subfamily.</text>
</comment>
<dbReference type="OrthoDB" id="2121326at2759"/>
<evidence type="ECO:0000256" key="10">
    <source>
        <dbReference type="ARBA" id="ARBA00024039"/>
    </source>
</evidence>
<keyword evidence="4" id="KW-0934">Plastid</keyword>
<dbReference type="PANTHER" id="PTHR47834">
    <property type="entry name" value="THIOREDOXIN-LIKE PROTEIN CITRX, CHLOROPLASTIC"/>
    <property type="match status" value="1"/>
</dbReference>
<keyword evidence="7" id="KW-0560">Oxidoreductase</keyword>
<evidence type="ECO:0000256" key="7">
    <source>
        <dbReference type="ARBA" id="ARBA00023002"/>
    </source>
</evidence>
<feature type="domain" description="Thioredoxin" evidence="11">
    <location>
        <begin position="73"/>
        <end position="112"/>
    </location>
</feature>
<protein>
    <submittedName>
        <fullName evidence="12">Thioredoxin z</fullName>
    </submittedName>
</protein>
<dbReference type="Gene3D" id="3.40.30.10">
    <property type="entry name" value="Glutaredoxin"/>
    <property type="match status" value="1"/>
</dbReference>
<dbReference type="GO" id="GO:0009507">
    <property type="term" value="C:chloroplast"/>
    <property type="evidence" value="ECO:0007669"/>
    <property type="project" value="UniProtKB-SubCell"/>
</dbReference>
<dbReference type="EMBL" id="BJWL01000015">
    <property type="protein sequence ID" value="GFZ02431.1"/>
    <property type="molecule type" value="Genomic_DNA"/>
</dbReference>
<evidence type="ECO:0000256" key="5">
    <source>
        <dbReference type="ARBA" id="ARBA00022946"/>
    </source>
</evidence>
<evidence type="ECO:0000256" key="2">
    <source>
        <dbReference type="ARBA" id="ARBA00022448"/>
    </source>
</evidence>
<keyword evidence="5" id="KW-0809">Transit peptide</keyword>
<accession>A0A7J0FUS7</accession>
<evidence type="ECO:0000256" key="6">
    <source>
        <dbReference type="ARBA" id="ARBA00022982"/>
    </source>
</evidence>
<dbReference type="GO" id="GO:0009657">
    <property type="term" value="P:plastid organization"/>
    <property type="evidence" value="ECO:0007669"/>
    <property type="project" value="TreeGrafter"/>
</dbReference>
<gene>
    <name evidence="12" type="ORF">Acr_15g0010390</name>
</gene>
<dbReference type="GO" id="GO:0045454">
    <property type="term" value="P:cell redox homeostasis"/>
    <property type="evidence" value="ECO:0007669"/>
    <property type="project" value="InterPro"/>
</dbReference>